<keyword evidence="3" id="KW-1185">Reference proteome</keyword>
<dbReference type="SUPFAM" id="SSF55729">
    <property type="entry name" value="Acyl-CoA N-acyltransferases (Nat)"/>
    <property type="match status" value="1"/>
</dbReference>
<dbReference type="GO" id="GO:0008999">
    <property type="term" value="F:protein-N-terminal-alanine acetyltransferase activity"/>
    <property type="evidence" value="ECO:0007669"/>
    <property type="project" value="TreeGrafter"/>
</dbReference>
<dbReference type="PROSITE" id="PS51186">
    <property type="entry name" value="GNAT"/>
    <property type="match status" value="1"/>
</dbReference>
<feature type="domain" description="N-acetyltransferase" evidence="1">
    <location>
        <begin position="21"/>
        <end position="154"/>
    </location>
</feature>
<dbReference type="AlphaFoldDB" id="A0A2T0SQZ8"/>
<dbReference type="GO" id="GO:0005737">
    <property type="term" value="C:cytoplasm"/>
    <property type="evidence" value="ECO:0007669"/>
    <property type="project" value="TreeGrafter"/>
</dbReference>
<dbReference type="Pfam" id="PF13302">
    <property type="entry name" value="Acetyltransf_3"/>
    <property type="match status" value="1"/>
</dbReference>
<dbReference type="EMBL" id="PVTF01000013">
    <property type="protein sequence ID" value="PRY35829.1"/>
    <property type="molecule type" value="Genomic_DNA"/>
</dbReference>
<dbReference type="InterPro" id="IPR051908">
    <property type="entry name" value="Ribosomal_N-acetyltransferase"/>
</dbReference>
<dbReference type="RefSeq" id="WP_106193425.1">
    <property type="nucleotide sequence ID" value="NZ_PVTF01000013.1"/>
</dbReference>
<gene>
    <name evidence="2" type="ORF">CLV43_113256</name>
</gene>
<evidence type="ECO:0000313" key="3">
    <source>
        <dbReference type="Proteomes" id="UP000239494"/>
    </source>
</evidence>
<reference evidence="2 3" key="1">
    <citation type="submission" date="2018-03" db="EMBL/GenBank/DDBJ databases">
        <title>Genomic Encyclopedia of Archaeal and Bacterial Type Strains, Phase II (KMG-II): from individual species to whole genera.</title>
        <authorList>
            <person name="Goeker M."/>
        </authorList>
    </citation>
    <scope>NUCLEOTIDE SEQUENCE [LARGE SCALE GENOMIC DNA]</scope>
    <source>
        <strain evidence="2 3">DSM 44720</strain>
    </source>
</reference>
<dbReference type="OrthoDB" id="4938828at2"/>
<comment type="caution">
    <text evidence="2">The sequence shown here is derived from an EMBL/GenBank/DDBJ whole genome shotgun (WGS) entry which is preliminary data.</text>
</comment>
<evidence type="ECO:0000259" key="1">
    <source>
        <dbReference type="PROSITE" id="PS51186"/>
    </source>
</evidence>
<dbReference type="Gene3D" id="3.40.630.30">
    <property type="match status" value="1"/>
</dbReference>
<dbReference type="CDD" id="cd04301">
    <property type="entry name" value="NAT_SF"/>
    <property type="match status" value="1"/>
</dbReference>
<dbReference type="GO" id="GO:1990189">
    <property type="term" value="F:protein N-terminal-serine acetyltransferase activity"/>
    <property type="evidence" value="ECO:0007669"/>
    <property type="project" value="TreeGrafter"/>
</dbReference>
<dbReference type="PANTHER" id="PTHR43441:SF2">
    <property type="entry name" value="FAMILY ACETYLTRANSFERASE, PUTATIVE (AFU_ORTHOLOGUE AFUA_7G00850)-RELATED"/>
    <property type="match status" value="1"/>
</dbReference>
<dbReference type="PANTHER" id="PTHR43441">
    <property type="entry name" value="RIBOSOMAL-PROTEIN-SERINE ACETYLTRANSFERASE"/>
    <property type="match status" value="1"/>
</dbReference>
<evidence type="ECO:0000313" key="2">
    <source>
        <dbReference type="EMBL" id="PRY35829.1"/>
    </source>
</evidence>
<sequence length="154" mass="16551">MPHSVHLTPLDADGIERLLAVAVAEATEWDVMPPVDGPPGWSPTRQDAFRRFYRQHHEVMYEVVADDRTVGMIRLTPSGHDGVVETGMWLGRSARGQGIGSGALRAVLRRAVESKWKTVVADTTPENAPAIAALVGCGAVVSQVGDRVVGTFVL</sequence>
<proteinExistence type="predicted"/>
<dbReference type="Proteomes" id="UP000239494">
    <property type="component" value="Unassembled WGS sequence"/>
</dbReference>
<accession>A0A2T0SQZ8</accession>
<dbReference type="InterPro" id="IPR016181">
    <property type="entry name" value="Acyl_CoA_acyltransferase"/>
</dbReference>
<keyword evidence="2" id="KW-0808">Transferase</keyword>
<dbReference type="InterPro" id="IPR000182">
    <property type="entry name" value="GNAT_dom"/>
</dbReference>
<organism evidence="2 3">
    <name type="scientific">Umezawaea tangerina</name>
    <dbReference type="NCBI Taxonomy" id="84725"/>
    <lineage>
        <taxon>Bacteria</taxon>
        <taxon>Bacillati</taxon>
        <taxon>Actinomycetota</taxon>
        <taxon>Actinomycetes</taxon>
        <taxon>Pseudonocardiales</taxon>
        <taxon>Pseudonocardiaceae</taxon>
        <taxon>Umezawaea</taxon>
    </lineage>
</organism>
<protein>
    <submittedName>
        <fullName evidence="2">RimJ/RimL family protein N-acetyltransferase</fullName>
    </submittedName>
</protein>
<name>A0A2T0SQZ8_9PSEU</name>